<dbReference type="Pfam" id="PF01035">
    <property type="entry name" value="DNA_binding_1"/>
    <property type="match status" value="1"/>
</dbReference>
<dbReference type="Gene3D" id="3.30.160.70">
    <property type="entry name" value="Methylated DNA-protein cysteine methyltransferase domain"/>
    <property type="match status" value="1"/>
</dbReference>
<evidence type="ECO:0000259" key="4">
    <source>
        <dbReference type="Pfam" id="PF01035"/>
    </source>
</evidence>
<evidence type="ECO:0000259" key="5">
    <source>
        <dbReference type="Pfam" id="PF02870"/>
    </source>
</evidence>
<dbReference type="Gene3D" id="1.10.10.10">
    <property type="entry name" value="Winged helix-like DNA-binding domain superfamily/Winged helix DNA-binding domain"/>
    <property type="match status" value="1"/>
</dbReference>
<feature type="active site" description="Nucleophile; methyl group acceptor" evidence="2">
    <location>
        <position position="130"/>
    </location>
</feature>
<dbReference type="HAMAP" id="MF_00772">
    <property type="entry name" value="OGT"/>
    <property type="match status" value="1"/>
</dbReference>
<dbReference type="InterPro" id="IPR023546">
    <property type="entry name" value="MGMT"/>
</dbReference>
<comment type="catalytic activity">
    <reaction evidence="2">
        <text>a 6-O-methyl-2'-deoxyguanosine in DNA + L-cysteinyl-[protein] = S-methyl-L-cysteinyl-[protein] + a 2'-deoxyguanosine in DNA</text>
        <dbReference type="Rhea" id="RHEA:24000"/>
        <dbReference type="Rhea" id="RHEA-COMP:10131"/>
        <dbReference type="Rhea" id="RHEA-COMP:10132"/>
        <dbReference type="Rhea" id="RHEA-COMP:11367"/>
        <dbReference type="Rhea" id="RHEA-COMP:11368"/>
        <dbReference type="ChEBI" id="CHEBI:29950"/>
        <dbReference type="ChEBI" id="CHEBI:82612"/>
        <dbReference type="ChEBI" id="CHEBI:85445"/>
        <dbReference type="ChEBI" id="CHEBI:85448"/>
        <dbReference type="EC" id="2.1.1.63"/>
    </reaction>
</comment>
<evidence type="ECO:0000256" key="1">
    <source>
        <dbReference type="ARBA" id="ARBA00022763"/>
    </source>
</evidence>
<keyword evidence="2" id="KW-0234">DNA repair</keyword>
<gene>
    <name evidence="6" type="ORF">ACFQB0_14855</name>
</gene>
<accession>A0ABW1VH04</accession>
<dbReference type="EMBL" id="JBHSTP010000004">
    <property type="protein sequence ID" value="MFC6357388.1"/>
    <property type="molecule type" value="Genomic_DNA"/>
</dbReference>
<keyword evidence="2" id="KW-0963">Cytoplasm</keyword>
<comment type="catalytic activity">
    <reaction evidence="2">
        <text>a 4-O-methyl-thymidine in DNA + L-cysteinyl-[protein] = a thymidine in DNA + S-methyl-L-cysteinyl-[protein]</text>
        <dbReference type="Rhea" id="RHEA:53428"/>
        <dbReference type="Rhea" id="RHEA-COMP:10131"/>
        <dbReference type="Rhea" id="RHEA-COMP:10132"/>
        <dbReference type="Rhea" id="RHEA-COMP:13555"/>
        <dbReference type="Rhea" id="RHEA-COMP:13556"/>
        <dbReference type="ChEBI" id="CHEBI:29950"/>
        <dbReference type="ChEBI" id="CHEBI:82612"/>
        <dbReference type="ChEBI" id="CHEBI:137386"/>
        <dbReference type="ChEBI" id="CHEBI:137387"/>
        <dbReference type="EC" id="2.1.1.63"/>
    </reaction>
</comment>
<dbReference type="Proteomes" id="UP001596306">
    <property type="component" value="Unassembled WGS sequence"/>
</dbReference>
<reference evidence="7" key="1">
    <citation type="journal article" date="2019" name="Int. J. Syst. Evol. Microbiol.">
        <title>The Global Catalogue of Microorganisms (GCM) 10K type strain sequencing project: providing services to taxonomists for standard genome sequencing and annotation.</title>
        <authorList>
            <consortium name="The Broad Institute Genomics Platform"/>
            <consortium name="The Broad Institute Genome Sequencing Center for Infectious Disease"/>
            <person name="Wu L."/>
            <person name="Ma J."/>
        </authorList>
    </citation>
    <scope>NUCLEOTIDE SEQUENCE [LARGE SCALE GENOMIC DNA]</scope>
    <source>
        <strain evidence="7">CCUG 43304</strain>
    </source>
</reference>
<dbReference type="CDD" id="cd06445">
    <property type="entry name" value="ATase"/>
    <property type="match status" value="1"/>
</dbReference>
<dbReference type="SUPFAM" id="SSF53155">
    <property type="entry name" value="Methylated DNA-protein cysteine methyltransferase domain"/>
    <property type="match status" value="1"/>
</dbReference>
<feature type="domain" description="Methylated-DNA-[protein]-cysteine S-methyltransferase DNA binding" evidence="4">
    <location>
        <begin position="79"/>
        <end position="161"/>
    </location>
</feature>
<dbReference type="InterPro" id="IPR036388">
    <property type="entry name" value="WH-like_DNA-bd_sf"/>
</dbReference>
<dbReference type="InterPro" id="IPR008332">
    <property type="entry name" value="MethylG_MeTrfase_N"/>
</dbReference>
<keyword evidence="2 6" id="KW-0808">Transferase</keyword>
<dbReference type="NCBIfam" id="TIGR00589">
    <property type="entry name" value="ogt"/>
    <property type="match status" value="1"/>
</dbReference>
<keyword evidence="2 6" id="KW-0489">Methyltransferase</keyword>
<dbReference type="EC" id="2.1.1.63" evidence="2"/>
<dbReference type="PANTHER" id="PTHR10815">
    <property type="entry name" value="METHYLATED-DNA--PROTEIN-CYSTEINE METHYLTRANSFERASE"/>
    <property type="match status" value="1"/>
</dbReference>
<keyword evidence="1 2" id="KW-0227">DNA damage</keyword>
<feature type="domain" description="Methylguanine DNA methyltransferase ribonuclease-like" evidence="5">
    <location>
        <begin position="11"/>
        <end position="75"/>
    </location>
</feature>
<comment type="caution">
    <text evidence="6">The sequence shown here is derived from an EMBL/GenBank/DDBJ whole genome shotgun (WGS) entry which is preliminary data.</text>
</comment>
<dbReference type="InterPro" id="IPR014048">
    <property type="entry name" value="MethylDNA_cys_MeTrfase_DNA-bd"/>
</dbReference>
<dbReference type="SUPFAM" id="SSF46767">
    <property type="entry name" value="Methylated DNA-protein cysteine methyltransferase, C-terminal domain"/>
    <property type="match status" value="1"/>
</dbReference>
<dbReference type="GO" id="GO:0032259">
    <property type="term" value="P:methylation"/>
    <property type="evidence" value="ECO:0007669"/>
    <property type="project" value="UniProtKB-KW"/>
</dbReference>
<organism evidence="6 7">
    <name type="scientific">Luethyella okanaganae</name>
    <dbReference type="NCBI Taxonomy" id="69372"/>
    <lineage>
        <taxon>Bacteria</taxon>
        <taxon>Bacillati</taxon>
        <taxon>Actinomycetota</taxon>
        <taxon>Actinomycetes</taxon>
        <taxon>Micrococcales</taxon>
        <taxon>Microbacteriaceae</taxon>
        <taxon>Luethyella</taxon>
    </lineage>
</organism>
<sequence length="186" mass="20005">MTSNAAYLIRTESPIGPLELTSDGEHITSLSIAREGRLPLEEQPQHPVPVLEEAVRQLSEYFAGTRRDFDLPLKPEGTAFQRDVWARLGELGWGEYISYGELGLGIGKPGSARAIGGAVGANPLPIIIGCHRVLAGDKRLTGYSGGNGIPTKVWLLDHEGIQHRGARESARLTSASGSTPLLEFPQ</sequence>
<name>A0ABW1VH04_9MICO</name>
<keyword evidence="7" id="KW-1185">Reference proteome</keyword>
<dbReference type="RefSeq" id="WP_386733157.1">
    <property type="nucleotide sequence ID" value="NZ_JBHSTP010000004.1"/>
</dbReference>
<comment type="function">
    <text evidence="2">Involved in the cellular defense against the biological effects of O6-methylguanine (O6-MeG) and O4-methylthymine (O4-MeT) in DNA. Repairs the methylated nucleobase in DNA by stoichiometrically transferring the methyl group to a cysteine residue in the enzyme. This is a suicide reaction: the enzyme is irreversibly inactivated.</text>
</comment>
<dbReference type="InterPro" id="IPR036217">
    <property type="entry name" value="MethylDNA_cys_MeTrfase_DNAb"/>
</dbReference>
<evidence type="ECO:0000313" key="7">
    <source>
        <dbReference type="Proteomes" id="UP001596306"/>
    </source>
</evidence>
<comment type="similarity">
    <text evidence="2">Belongs to the MGMT family.</text>
</comment>
<dbReference type="InterPro" id="IPR036631">
    <property type="entry name" value="MGMT_N_sf"/>
</dbReference>
<proteinExistence type="inferred from homology"/>
<dbReference type="GO" id="GO:0003908">
    <property type="term" value="F:methylated-DNA-[protein]-cysteine S-methyltransferase activity"/>
    <property type="evidence" value="ECO:0007669"/>
    <property type="project" value="UniProtKB-EC"/>
</dbReference>
<dbReference type="Pfam" id="PF02870">
    <property type="entry name" value="Methyltransf_1N"/>
    <property type="match status" value="1"/>
</dbReference>
<comment type="subcellular location">
    <subcellularLocation>
        <location evidence="2">Cytoplasm</location>
    </subcellularLocation>
</comment>
<evidence type="ECO:0000256" key="3">
    <source>
        <dbReference type="SAM" id="MobiDB-lite"/>
    </source>
</evidence>
<protein>
    <recommendedName>
        <fullName evidence="2">Methylated-DNA--protein-cysteine methyltransferase</fullName>
        <ecNumber evidence="2">2.1.1.63</ecNumber>
    </recommendedName>
    <alternativeName>
        <fullName evidence="2">6-O-methylguanine-DNA methyltransferase</fullName>
        <shortName evidence="2">MGMT</shortName>
    </alternativeName>
    <alternativeName>
        <fullName evidence="2">O-6-methylguanine-DNA-alkyltransferase</fullName>
    </alternativeName>
</protein>
<comment type="miscellaneous">
    <text evidence="2">This enzyme catalyzes only one turnover and therefore is not strictly catalytic. According to one definition, an enzyme is a biocatalyst that acts repeatedly and over many reaction cycles.</text>
</comment>
<evidence type="ECO:0000313" key="6">
    <source>
        <dbReference type="EMBL" id="MFC6357388.1"/>
    </source>
</evidence>
<feature type="region of interest" description="Disordered" evidence="3">
    <location>
        <begin position="166"/>
        <end position="186"/>
    </location>
</feature>
<evidence type="ECO:0000256" key="2">
    <source>
        <dbReference type="HAMAP-Rule" id="MF_00772"/>
    </source>
</evidence>
<dbReference type="PANTHER" id="PTHR10815:SF5">
    <property type="entry name" value="METHYLATED-DNA--PROTEIN-CYSTEINE METHYLTRANSFERASE"/>
    <property type="match status" value="1"/>
</dbReference>